<dbReference type="SUPFAM" id="SSF52058">
    <property type="entry name" value="L domain-like"/>
    <property type="match status" value="1"/>
</dbReference>
<evidence type="ECO:0000313" key="2">
    <source>
        <dbReference type="EMBL" id="KAK7457060.1"/>
    </source>
</evidence>
<sequence length="602" mass="68032">MKAATWWRWRSALTPQDCGMDSCQQCFAASQLYTYQIPNIQNHLRADICNLSPSRISEVEDTLQRSQADLVKYEAEILYLETNVVLLKTRMDLLKEHIERTRSLLAPIRKLPDELLAQVFMYCCCYDYNTSKRAPSNAFMAVCSRWRRVAQSHPDVWSSIRLIIHSDTGPGFGDCISKALSLQIHRTQSCPLNLRLWFNPGPLSPYAKNLLDIILTQITRCKYLEIHFSDPHRADDFPVIGCLTVLESLVVHEASTLEVLPTIFTSLPKLRMLSAPTQFFNRTDSFIPWDQVTSLCIKFRNVFSHDPTLLANIQQCAGLSVLEYGDTHYYQLPRQSQEPTPHIVAQPSSSVQTLILSLNQEGHGDVKEKLWEALLASLTLPMLNTIILRPSTIFDGSKNRSLHALGTFIHRSGCRLTTLAIEKFNVSDTQVLSLLEDLPTLVNLSIHELPNTVFISKATKIPIPIVTQKFLQCLHSYGFGIYRNSSSPLLPKLQQLSLGVHGTWFNEELFVGMVISRWFPCRSIDVTQGSVDGTPDIAPNIESLKRVHVRVSTRRVDKTIWNRLKCVEAGFGRSKSGGIIVCLEDEGPESSDDESETTDEEE</sequence>
<name>A0ABR1JE03_9AGAR</name>
<dbReference type="Gene3D" id="1.20.1280.50">
    <property type="match status" value="1"/>
</dbReference>
<gene>
    <name evidence="2" type="ORF">VKT23_010362</name>
</gene>
<evidence type="ECO:0008006" key="4">
    <source>
        <dbReference type="Google" id="ProtNLM"/>
    </source>
</evidence>
<feature type="coiled-coil region" evidence="1">
    <location>
        <begin position="56"/>
        <end position="83"/>
    </location>
</feature>
<accession>A0ABR1JE03</accession>
<evidence type="ECO:0000256" key="1">
    <source>
        <dbReference type="SAM" id="Coils"/>
    </source>
</evidence>
<keyword evidence="1" id="KW-0175">Coiled coil</keyword>
<evidence type="ECO:0000313" key="3">
    <source>
        <dbReference type="Proteomes" id="UP001498398"/>
    </source>
</evidence>
<dbReference type="SUPFAM" id="SSF81383">
    <property type="entry name" value="F-box domain"/>
    <property type="match status" value="1"/>
</dbReference>
<dbReference type="Gene3D" id="3.80.10.10">
    <property type="entry name" value="Ribonuclease Inhibitor"/>
    <property type="match status" value="1"/>
</dbReference>
<organism evidence="2 3">
    <name type="scientific">Marasmiellus scandens</name>
    <dbReference type="NCBI Taxonomy" id="2682957"/>
    <lineage>
        <taxon>Eukaryota</taxon>
        <taxon>Fungi</taxon>
        <taxon>Dikarya</taxon>
        <taxon>Basidiomycota</taxon>
        <taxon>Agaricomycotina</taxon>
        <taxon>Agaricomycetes</taxon>
        <taxon>Agaricomycetidae</taxon>
        <taxon>Agaricales</taxon>
        <taxon>Marasmiineae</taxon>
        <taxon>Omphalotaceae</taxon>
        <taxon>Marasmiellus</taxon>
    </lineage>
</organism>
<dbReference type="InterPro" id="IPR036047">
    <property type="entry name" value="F-box-like_dom_sf"/>
</dbReference>
<protein>
    <recommendedName>
        <fullName evidence="4">F-box domain-containing protein</fullName>
    </recommendedName>
</protein>
<keyword evidence="3" id="KW-1185">Reference proteome</keyword>
<dbReference type="InterPro" id="IPR032675">
    <property type="entry name" value="LRR_dom_sf"/>
</dbReference>
<dbReference type="Proteomes" id="UP001498398">
    <property type="component" value="Unassembled WGS sequence"/>
</dbReference>
<comment type="caution">
    <text evidence="2">The sequence shown here is derived from an EMBL/GenBank/DDBJ whole genome shotgun (WGS) entry which is preliminary data.</text>
</comment>
<dbReference type="EMBL" id="JBANRG010000020">
    <property type="protein sequence ID" value="KAK7457060.1"/>
    <property type="molecule type" value="Genomic_DNA"/>
</dbReference>
<reference evidence="2 3" key="1">
    <citation type="submission" date="2024-01" db="EMBL/GenBank/DDBJ databases">
        <title>A draft genome for the cacao thread blight pathogen Marasmiellus scandens.</title>
        <authorList>
            <person name="Baruah I.K."/>
            <person name="Leung J."/>
            <person name="Bukari Y."/>
            <person name="Amoako-Attah I."/>
            <person name="Meinhardt L.W."/>
            <person name="Bailey B.A."/>
            <person name="Cohen S.P."/>
        </authorList>
    </citation>
    <scope>NUCLEOTIDE SEQUENCE [LARGE SCALE GENOMIC DNA]</scope>
    <source>
        <strain evidence="2 3">GH-19</strain>
    </source>
</reference>
<proteinExistence type="predicted"/>